<feature type="transmembrane region" description="Helical" evidence="1">
    <location>
        <begin position="351"/>
        <end position="372"/>
    </location>
</feature>
<feature type="transmembrane region" description="Helical" evidence="1">
    <location>
        <begin position="127"/>
        <end position="150"/>
    </location>
</feature>
<organism evidence="2 3">
    <name type="scientific">Streptococcus equinus</name>
    <name type="common">Streptococcus bovis</name>
    <dbReference type="NCBI Taxonomy" id="1335"/>
    <lineage>
        <taxon>Bacteria</taxon>
        <taxon>Bacillati</taxon>
        <taxon>Bacillota</taxon>
        <taxon>Bacilli</taxon>
        <taxon>Lactobacillales</taxon>
        <taxon>Streptococcaceae</taxon>
        <taxon>Streptococcus</taxon>
    </lineage>
</organism>
<reference evidence="2 3" key="1">
    <citation type="submission" date="2016-10" db="EMBL/GenBank/DDBJ databases">
        <authorList>
            <person name="de Groot N.N."/>
        </authorList>
    </citation>
    <scope>NUCLEOTIDE SEQUENCE [LARGE SCALE GENOMIC DNA]</scope>
    <source>
        <strain evidence="2 3">Sb04</strain>
    </source>
</reference>
<name>A0A1H0NIW6_STREI</name>
<keyword evidence="1" id="KW-0472">Membrane</keyword>
<feature type="transmembrane region" description="Helical" evidence="1">
    <location>
        <begin position="85"/>
        <end position="106"/>
    </location>
</feature>
<accession>A0A1H0NIW6</accession>
<keyword evidence="1" id="KW-0812">Transmembrane</keyword>
<feature type="transmembrane region" description="Helical" evidence="1">
    <location>
        <begin position="35"/>
        <end position="54"/>
    </location>
</feature>
<keyword evidence="1" id="KW-1133">Transmembrane helix</keyword>
<sequence length="452" mass="52032">MIKSRSFKDTQLLMTMFLNNALKGFLNRPIFKSKWVRRSFVTFLCLLYILYYLYNMKELAKISSIRTNVPLAILETGQKQIFFSYFSNTVVLGCLSFLFVEATLALDKTSLYFVKALPFRRRDVQRAYSLFRLVLMIGIYELVMIIATPAIKLVTTSVGDFGLFFLSQHFSFFLVIISLEILSLGLDLLLQRQIKHLLVIKLLLANVILIISLAYFFQWRYALESRLASSPFSIHELILGAFLVSLSCLIIAVYLLLHLPLADTLVTSHSRFIKVPVLDKVTFRYKTNWYYLIFPVIVVGIIAYQSGRDAVLAVLPTLLAFNGLLLLSHGDSTEDFRHQYNLLRITVWEEYFRQYFLLVLLEVPLLICYGYHLANINQVMVSIAFAQSALMLGYLFPKSRGNLNETTSMFLLGIVFILVTLVVKNASFGLIIIILLAGIHYSLLRRLRYERF</sequence>
<feature type="transmembrane region" description="Helical" evidence="1">
    <location>
        <begin position="170"/>
        <end position="190"/>
    </location>
</feature>
<dbReference type="Proteomes" id="UP000183816">
    <property type="component" value="Unassembled WGS sequence"/>
</dbReference>
<feature type="transmembrane region" description="Helical" evidence="1">
    <location>
        <begin position="288"/>
        <end position="304"/>
    </location>
</feature>
<evidence type="ECO:0000313" key="3">
    <source>
        <dbReference type="Proteomes" id="UP000183816"/>
    </source>
</evidence>
<feature type="transmembrane region" description="Helical" evidence="1">
    <location>
        <begin position="428"/>
        <end position="444"/>
    </location>
</feature>
<feature type="transmembrane region" description="Helical" evidence="1">
    <location>
        <begin position="237"/>
        <end position="257"/>
    </location>
</feature>
<evidence type="ECO:0008006" key="4">
    <source>
        <dbReference type="Google" id="ProtNLM"/>
    </source>
</evidence>
<gene>
    <name evidence="2" type="ORF">SAMN05216347_103119</name>
</gene>
<feature type="transmembrane region" description="Helical" evidence="1">
    <location>
        <begin position="310"/>
        <end position="330"/>
    </location>
</feature>
<dbReference type="EMBL" id="FNJK01000003">
    <property type="protein sequence ID" value="SDO92561.1"/>
    <property type="molecule type" value="Genomic_DNA"/>
</dbReference>
<feature type="transmembrane region" description="Helical" evidence="1">
    <location>
        <begin position="378"/>
        <end position="396"/>
    </location>
</feature>
<dbReference type="RefSeq" id="WP_074482345.1">
    <property type="nucleotide sequence ID" value="NZ_FNJK01000003.1"/>
</dbReference>
<evidence type="ECO:0000256" key="1">
    <source>
        <dbReference type="SAM" id="Phobius"/>
    </source>
</evidence>
<dbReference type="AlphaFoldDB" id="A0A1H0NIW6"/>
<proteinExistence type="predicted"/>
<protein>
    <recommendedName>
        <fullName evidence="4">ABC-2 type transport system permease protein</fullName>
    </recommendedName>
</protein>
<feature type="transmembrane region" description="Helical" evidence="1">
    <location>
        <begin position="197"/>
        <end position="217"/>
    </location>
</feature>
<feature type="transmembrane region" description="Helical" evidence="1">
    <location>
        <begin position="403"/>
        <end position="422"/>
    </location>
</feature>
<evidence type="ECO:0000313" key="2">
    <source>
        <dbReference type="EMBL" id="SDO92561.1"/>
    </source>
</evidence>